<feature type="active site" evidence="9">
    <location>
        <position position="25"/>
    </location>
</feature>
<gene>
    <name evidence="9 12" type="primary">ispE</name>
    <name evidence="12" type="ORF">MSAR_06860</name>
</gene>
<dbReference type="Pfam" id="PF00288">
    <property type="entry name" value="GHMP_kinases_N"/>
    <property type="match status" value="1"/>
</dbReference>
<dbReference type="InterPro" id="IPR004424">
    <property type="entry name" value="IspE"/>
</dbReference>
<dbReference type="GO" id="GO:0019288">
    <property type="term" value="P:isopentenyl diphosphate biosynthetic process, methylerythritol 4-phosphate pathway"/>
    <property type="evidence" value="ECO:0007669"/>
    <property type="project" value="UniProtKB-UniRule"/>
</dbReference>
<dbReference type="SUPFAM" id="SSF54211">
    <property type="entry name" value="Ribosomal protein S5 domain 2-like"/>
    <property type="match status" value="1"/>
</dbReference>
<evidence type="ECO:0000256" key="6">
    <source>
        <dbReference type="ARBA" id="ARBA00022777"/>
    </source>
</evidence>
<evidence type="ECO:0000259" key="10">
    <source>
        <dbReference type="Pfam" id="PF00288"/>
    </source>
</evidence>
<dbReference type="GO" id="GO:0016114">
    <property type="term" value="P:terpenoid biosynthetic process"/>
    <property type="evidence" value="ECO:0007669"/>
    <property type="project" value="UniProtKB-UniRule"/>
</dbReference>
<dbReference type="KEGG" id="msar:MSAR_06860"/>
<dbReference type="InterPro" id="IPR013750">
    <property type="entry name" value="GHMP_kinase_C_dom"/>
</dbReference>
<evidence type="ECO:0000256" key="3">
    <source>
        <dbReference type="ARBA" id="ARBA00017473"/>
    </source>
</evidence>
<dbReference type="InterPro" id="IPR020568">
    <property type="entry name" value="Ribosomal_Su5_D2-typ_SF"/>
</dbReference>
<dbReference type="HAMAP" id="MF_00061">
    <property type="entry name" value="IspE"/>
    <property type="match status" value="1"/>
</dbReference>
<organism evidence="12 13">
    <name type="scientific">Mycolicibacterium sarraceniae</name>
    <dbReference type="NCBI Taxonomy" id="1534348"/>
    <lineage>
        <taxon>Bacteria</taxon>
        <taxon>Bacillati</taxon>
        <taxon>Actinomycetota</taxon>
        <taxon>Actinomycetes</taxon>
        <taxon>Mycobacteriales</taxon>
        <taxon>Mycobacteriaceae</taxon>
        <taxon>Mycolicibacterium</taxon>
    </lineage>
</organism>
<keyword evidence="9" id="KW-0414">Isoprene biosynthesis</keyword>
<evidence type="ECO:0000256" key="1">
    <source>
        <dbReference type="ARBA" id="ARBA00009684"/>
    </source>
</evidence>
<keyword evidence="13" id="KW-1185">Reference proteome</keyword>
<feature type="active site" evidence="9">
    <location>
        <position position="152"/>
    </location>
</feature>
<evidence type="ECO:0000256" key="9">
    <source>
        <dbReference type="HAMAP-Rule" id="MF_00061"/>
    </source>
</evidence>
<dbReference type="PANTHER" id="PTHR43527">
    <property type="entry name" value="4-DIPHOSPHOCYTIDYL-2-C-METHYL-D-ERYTHRITOL KINASE, CHLOROPLASTIC"/>
    <property type="match status" value="1"/>
</dbReference>
<feature type="domain" description="GHMP kinase N-terminal" evidence="10">
    <location>
        <begin position="82"/>
        <end position="160"/>
    </location>
</feature>
<dbReference type="EC" id="2.7.1.148" evidence="2 9"/>
<protein>
    <recommendedName>
        <fullName evidence="3 9">4-diphosphocytidyl-2-C-methyl-D-erythritol kinase</fullName>
        <shortName evidence="9">CMK</shortName>
        <ecNumber evidence="2 9">2.7.1.148</ecNumber>
    </recommendedName>
    <alternativeName>
        <fullName evidence="8 9">4-(cytidine-5'-diphospho)-2-C-methyl-D-erythritol kinase</fullName>
    </alternativeName>
</protein>
<dbReference type="AlphaFoldDB" id="A0A7I7SLZ5"/>
<evidence type="ECO:0000313" key="12">
    <source>
        <dbReference type="EMBL" id="BBY57550.1"/>
    </source>
</evidence>
<evidence type="ECO:0000256" key="2">
    <source>
        <dbReference type="ARBA" id="ARBA00012052"/>
    </source>
</evidence>
<evidence type="ECO:0000259" key="11">
    <source>
        <dbReference type="Pfam" id="PF08544"/>
    </source>
</evidence>
<sequence length="314" mass="32111">MPPSNGSAASEWVATGSVTVRVPGKVNLYLEVGDRRADGYHEVATVFHAVSLVDEVTVRNADVLSLRVVGEGAEDLPVDERNIAWQAAYLMAEHVGHAPDVEITIEKSIPVAGGMAGGSADAAAVLVAMNNLWELGVPRRDLHGLAAKLGSDVPFALHGGTALGTGRGEELATVLARSTFHWVLAFGQGGLSTAAVYTEIDRLRETGDPPRLTDPEPLLGALAGGNPRELAALLGNDLQAAALSLNPGLRRTLRAGAEAGALAGIVSGSGPTCAFLCESAAAAVDVGTELAGADVCRTVRVASGPVHGARIVSS</sequence>
<evidence type="ECO:0000256" key="8">
    <source>
        <dbReference type="ARBA" id="ARBA00032554"/>
    </source>
</evidence>
<evidence type="ECO:0000256" key="4">
    <source>
        <dbReference type="ARBA" id="ARBA00022679"/>
    </source>
</evidence>
<dbReference type="Pfam" id="PF08544">
    <property type="entry name" value="GHMP_kinases_C"/>
    <property type="match status" value="1"/>
</dbReference>
<comment type="similarity">
    <text evidence="1 9">Belongs to the GHMP kinase family. IspE subfamily.</text>
</comment>
<dbReference type="Proteomes" id="UP000466445">
    <property type="component" value="Chromosome"/>
</dbReference>
<dbReference type="InterPro" id="IPR006204">
    <property type="entry name" value="GHMP_kinase_N_dom"/>
</dbReference>
<dbReference type="GO" id="GO:0005524">
    <property type="term" value="F:ATP binding"/>
    <property type="evidence" value="ECO:0007669"/>
    <property type="project" value="UniProtKB-UniRule"/>
</dbReference>
<dbReference type="PIRSF" id="PIRSF010376">
    <property type="entry name" value="IspE"/>
    <property type="match status" value="1"/>
</dbReference>
<dbReference type="Gene3D" id="3.30.70.890">
    <property type="entry name" value="GHMP kinase, C-terminal domain"/>
    <property type="match status" value="1"/>
</dbReference>
<proteinExistence type="inferred from homology"/>
<comment type="pathway">
    <text evidence="9">Isoprenoid biosynthesis; isopentenyl diphosphate biosynthesis via DXP pathway; isopentenyl diphosphate from 1-deoxy-D-xylulose 5-phosphate: step 3/6.</text>
</comment>
<keyword evidence="5 9" id="KW-0547">Nucleotide-binding</keyword>
<keyword evidence="6 9" id="KW-0418">Kinase</keyword>
<reference evidence="12 13" key="1">
    <citation type="journal article" date="2019" name="Emerg. Microbes Infect.">
        <title>Comprehensive subspecies identification of 175 nontuberculous mycobacteria species based on 7547 genomic profiles.</title>
        <authorList>
            <person name="Matsumoto Y."/>
            <person name="Kinjo T."/>
            <person name="Motooka D."/>
            <person name="Nabeya D."/>
            <person name="Jung N."/>
            <person name="Uechi K."/>
            <person name="Horii T."/>
            <person name="Iida T."/>
            <person name="Fujita J."/>
            <person name="Nakamura S."/>
        </authorList>
    </citation>
    <scope>NUCLEOTIDE SEQUENCE [LARGE SCALE GENOMIC DNA]</scope>
    <source>
        <strain evidence="12 13">JCM 30395</strain>
    </source>
</reference>
<feature type="binding site" evidence="9">
    <location>
        <begin position="110"/>
        <end position="120"/>
    </location>
    <ligand>
        <name>ATP</name>
        <dbReference type="ChEBI" id="CHEBI:30616"/>
    </ligand>
</feature>
<evidence type="ECO:0000313" key="13">
    <source>
        <dbReference type="Proteomes" id="UP000466445"/>
    </source>
</evidence>
<dbReference type="EMBL" id="AP022595">
    <property type="protein sequence ID" value="BBY57550.1"/>
    <property type="molecule type" value="Genomic_DNA"/>
</dbReference>
<dbReference type="SUPFAM" id="SSF55060">
    <property type="entry name" value="GHMP Kinase, C-terminal domain"/>
    <property type="match status" value="1"/>
</dbReference>
<evidence type="ECO:0000256" key="5">
    <source>
        <dbReference type="ARBA" id="ARBA00022741"/>
    </source>
</evidence>
<comment type="function">
    <text evidence="9">Catalyzes the phosphorylation of the position 2 hydroxy group of 4-diphosphocytidyl-2C-methyl-D-erythritol.</text>
</comment>
<keyword evidence="7 9" id="KW-0067">ATP-binding</keyword>
<dbReference type="GO" id="GO:0050515">
    <property type="term" value="F:4-(cytidine 5'-diphospho)-2-C-methyl-D-erythritol kinase activity"/>
    <property type="evidence" value="ECO:0007669"/>
    <property type="project" value="UniProtKB-UniRule"/>
</dbReference>
<evidence type="ECO:0000256" key="7">
    <source>
        <dbReference type="ARBA" id="ARBA00022840"/>
    </source>
</evidence>
<dbReference type="InterPro" id="IPR036554">
    <property type="entry name" value="GHMP_kinase_C_sf"/>
</dbReference>
<accession>A0A7I7SLZ5</accession>
<dbReference type="UniPathway" id="UPA00056">
    <property type="reaction ID" value="UER00094"/>
</dbReference>
<dbReference type="PANTHER" id="PTHR43527:SF2">
    <property type="entry name" value="4-DIPHOSPHOCYTIDYL-2-C-METHYL-D-ERYTHRITOL KINASE, CHLOROPLASTIC"/>
    <property type="match status" value="1"/>
</dbReference>
<keyword evidence="4 9" id="KW-0808">Transferase</keyword>
<feature type="domain" description="GHMP kinase C-terminal" evidence="11">
    <location>
        <begin position="219"/>
        <end position="286"/>
    </location>
</feature>
<dbReference type="NCBIfam" id="NF002870">
    <property type="entry name" value="PRK03188.1"/>
    <property type="match status" value="1"/>
</dbReference>
<dbReference type="NCBIfam" id="TIGR00154">
    <property type="entry name" value="ispE"/>
    <property type="match status" value="1"/>
</dbReference>
<dbReference type="RefSeq" id="WP_163694804.1">
    <property type="nucleotide sequence ID" value="NZ_AP022595.1"/>
</dbReference>
<comment type="catalytic activity">
    <reaction evidence="9">
        <text>4-CDP-2-C-methyl-D-erythritol + ATP = 4-CDP-2-C-methyl-D-erythritol 2-phosphate + ADP + H(+)</text>
        <dbReference type="Rhea" id="RHEA:18437"/>
        <dbReference type="ChEBI" id="CHEBI:15378"/>
        <dbReference type="ChEBI" id="CHEBI:30616"/>
        <dbReference type="ChEBI" id="CHEBI:57823"/>
        <dbReference type="ChEBI" id="CHEBI:57919"/>
        <dbReference type="ChEBI" id="CHEBI:456216"/>
        <dbReference type="EC" id="2.7.1.148"/>
    </reaction>
</comment>
<dbReference type="InterPro" id="IPR014721">
    <property type="entry name" value="Ribsml_uS5_D2-typ_fold_subgr"/>
</dbReference>
<name>A0A7I7SLZ5_9MYCO</name>
<dbReference type="Gene3D" id="3.30.230.10">
    <property type="match status" value="1"/>
</dbReference>